<dbReference type="Proteomes" id="UP000235672">
    <property type="component" value="Unassembled WGS sequence"/>
</dbReference>
<accession>A0A2J6PF71</accession>
<protein>
    <submittedName>
        <fullName evidence="1">Uncharacterized protein</fullName>
    </submittedName>
</protein>
<reference evidence="1 2" key="1">
    <citation type="submission" date="2016-05" db="EMBL/GenBank/DDBJ databases">
        <title>A degradative enzymes factory behind the ericoid mycorrhizal symbiosis.</title>
        <authorList>
            <consortium name="DOE Joint Genome Institute"/>
            <person name="Martino E."/>
            <person name="Morin E."/>
            <person name="Grelet G."/>
            <person name="Kuo A."/>
            <person name="Kohler A."/>
            <person name="Daghino S."/>
            <person name="Barry K."/>
            <person name="Choi C."/>
            <person name="Cichocki N."/>
            <person name="Clum A."/>
            <person name="Copeland A."/>
            <person name="Hainaut M."/>
            <person name="Haridas S."/>
            <person name="Labutti K."/>
            <person name="Lindquist E."/>
            <person name="Lipzen A."/>
            <person name="Khouja H.-R."/>
            <person name="Murat C."/>
            <person name="Ohm R."/>
            <person name="Olson A."/>
            <person name="Spatafora J."/>
            <person name="Veneault-Fourrey C."/>
            <person name="Henrissat B."/>
            <person name="Grigoriev I."/>
            <person name="Martin F."/>
            <person name="Perotto S."/>
        </authorList>
    </citation>
    <scope>NUCLEOTIDE SEQUENCE [LARGE SCALE GENOMIC DNA]</scope>
    <source>
        <strain evidence="1 2">UAMH 7357</strain>
    </source>
</reference>
<organism evidence="1 2">
    <name type="scientific">Hyaloscypha hepaticicola</name>
    <dbReference type="NCBI Taxonomy" id="2082293"/>
    <lineage>
        <taxon>Eukaryota</taxon>
        <taxon>Fungi</taxon>
        <taxon>Dikarya</taxon>
        <taxon>Ascomycota</taxon>
        <taxon>Pezizomycotina</taxon>
        <taxon>Leotiomycetes</taxon>
        <taxon>Helotiales</taxon>
        <taxon>Hyaloscyphaceae</taxon>
        <taxon>Hyaloscypha</taxon>
    </lineage>
</organism>
<gene>
    <name evidence="1" type="ORF">NA56DRAFT_712919</name>
</gene>
<dbReference type="AlphaFoldDB" id="A0A2J6PF71"/>
<evidence type="ECO:0000313" key="1">
    <source>
        <dbReference type="EMBL" id="PMD12654.1"/>
    </source>
</evidence>
<keyword evidence="2" id="KW-1185">Reference proteome</keyword>
<dbReference type="EMBL" id="KZ613545">
    <property type="protein sequence ID" value="PMD12654.1"/>
    <property type="molecule type" value="Genomic_DNA"/>
</dbReference>
<name>A0A2J6PF71_9HELO</name>
<proteinExistence type="predicted"/>
<evidence type="ECO:0000313" key="2">
    <source>
        <dbReference type="Proteomes" id="UP000235672"/>
    </source>
</evidence>
<sequence>MESGTAIKKFNWLATDNFFTLDGGISGLPKSARLKDGVRLWMADLRGHLNCSYALRDLLLVIESELLVPEAQKRATSGTLVRLLDQIIQRGAASEQYRVADTALQLRPPQTSKKRDFPSTNLKTWSCDIKRARLDLIKCSWSLPLPRSPDEDEDFGQHS</sequence>